<dbReference type="RefSeq" id="WP_138238186.1">
    <property type="nucleotide sequence ID" value="NZ_VBRY01000002.1"/>
</dbReference>
<dbReference type="Pfam" id="PF04748">
    <property type="entry name" value="Polysacc_deac_2"/>
    <property type="match status" value="1"/>
</dbReference>
<sequence>MAAKKGQQPLWLPIALFLLLLVLVGVAVVLELGGSNKQSRPPVSQHVTPPPAHHATRQPQPAAPHAPEPVRKTVPPPTPAAPVAEPAAPVPVMPVTPATGIAFILDDAGYDIPALQRLLRLNIPIAVSVIPDAPFARKSALVAHQAGQMVMLHLPMEPESEKYRLRMSPAFLASTMDRTKIRSTFLHDLALVPYVEGVNNHMGSALTQLQQPMQWVMQVCREKGLFFVDSKTSPHSVAARAASEAGIERASRAFFLDHDVEPLPLKQAWEKARTCAKAGRRCIVIGHPHPETVAFLEQNLTDEDRAHIVPLRSMLTPANTPPHLESMVPEGYEEP</sequence>
<dbReference type="AlphaFoldDB" id="A0A5R9GX11"/>
<dbReference type="InterPro" id="IPR006837">
    <property type="entry name" value="Divergent_DAC"/>
</dbReference>
<dbReference type="EMBL" id="VBRY01000002">
    <property type="protein sequence ID" value="TLS68567.1"/>
    <property type="molecule type" value="Genomic_DNA"/>
</dbReference>
<dbReference type="Proteomes" id="UP000306585">
    <property type="component" value="Unassembled WGS sequence"/>
</dbReference>
<accession>A0A5R9GX11</accession>
<evidence type="ECO:0000256" key="1">
    <source>
        <dbReference type="SAM" id="MobiDB-lite"/>
    </source>
</evidence>
<dbReference type="PANTHER" id="PTHR30105">
    <property type="entry name" value="UNCHARACTERIZED YIBQ-RELATED"/>
    <property type="match status" value="1"/>
</dbReference>
<evidence type="ECO:0000313" key="2">
    <source>
        <dbReference type="EMBL" id="TLS68567.1"/>
    </source>
</evidence>
<name>A0A5R9GX11_9PROT</name>
<dbReference type="InterPro" id="IPR011330">
    <property type="entry name" value="Glyco_hydro/deAcase_b/a-brl"/>
</dbReference>
<reference evidence="2 3" key="1">
    <citation type="journal article" date="2019" name="Appl. Environ. Microbiol.">
        <title>Environmental Evidence and Genomic Insight of Iron-oxidizing Bacteria Preference Towards More Corrosion Resistant Stainless Steel at Higher Salinities.</title>
        <authorList>
            <person name="Garrison C.E."/>
            <person name="Price K.A."/>
            <person name="Field E.K."/>
        </authorList>
    </citation>
    <scope>NUCLEOTIDE SEQUENCE [LARGE SCALE GENOMIC DNA]</scope>
    <source>
        <strain evidence="2 3">P3</strain>
    </source>
</reference>
<gene>
    <name evidence="2" type="ORF">FEF65_02335</name>
</gene>
<evidence type="ECO:0000313" key="3">
    <source>
        <dbReference type="Proteomes" id="UP000306585"/>
    </source>
</evidence>
<dbReference type="GO" id="GO:0005975">
    <property type="term" value="P:carbohydrate metabolic process"/>
    <property type="evidence" value="ECO:0007669"/>
    <property type="project" value="InterPro"/>
</dbReference>
<dbReference type="PANTHER" id="PTHR30105:SF2">
    <property type="entry name" value="DIVERGENT POLYSACCHARIDE DEACETYLASE SUPERFAMILY"/>
    <property type="match status" value="1"/>
</dbReference>
<keyword evidence="3" id="KW-1185">Reference proteome</keyword>
<dbReference type="CDD" id="cd10936">
    <property type="entry name" value="CE4_DAC2"/>
    <property type="match status" value="1"/>
</dbReference>
<dbReference type="SUPFAM" id="SSF88713">
    <property type="entry name" value="Glycoside hydrolase/deacetylase"/>
    <property type="match status" value="1"/>
</dbReference>
<feature type="region of interest" description="Disordered" evidence="1">
    <location>
        <begin position="35"/>
        <end position="88"/>
    </location>
</feature>
<comment type="caution">
    <text evidence="2">The sequence shown here is derived from an EMBL/GenBank/DDBJ whole genome shotgun (WGS) entry which is preliminary data.</text>
</comment>
<protein>
    <submittedName>
        <fullName evidence="2">Divergent polysaccharide deacetylase family protein</fullName>
    </submittedName>
</protein>
<dbReference type="Gene3D" id="3.20.20.370">
    <property type="entry name" value="Glycoside hydrolase/deacetylase"/>
    <property type="match status" value="1"/>
</dbReference>
<organism evidence="2 3">
    <name type="scientific">Mariprofundus erugo</name>
    <dbReference type="NCBI Taxonomy" id="2528639"/>
    <lineage>
        <taxon>Bacteria</taxon>
        <taxon>Pseudomonadati</taxon>
        <taxon>Pseudomonadota</taxon>
        <taxon>Candidatius Mariprofundia</taxon>
        <taxon>Mariprofundales</taxon>
        <taxon>Mariprofundaceae</taxon>
        <taxon>Mariprofundus</taxon>
    </lineage>
</organism>
<proteinExistence type="predicted"/>
<feature type="compositionally biased region" description="Polar residues" evidence="1">
    <location>
        <begin position="35"/>
        <end position="47"/>
    </location>
</feature>